<organism evidence="1 2">
    <name type="scientific">Bauhinia variegata</name>
    <name type="common">Purple orchid tree</name>
    <name type="synonym">Phanera variegata</name>
    <dbReference type="NCBI Taxonomy" id="167791"/>
    <lineage>
        <taxon>Eukaryota</taxon>
        <taxon>Viridiplantae</taxon>
        <taxon>Streptophyta</taxon>
        <taxon>Embryophyta</taxon>
        <taxon>Tracheophyta</taxon>
        <taxon>Spermatophyta</taxon>
        <taxon>Magnoliopsida</taxon>
        <taxon>eudicotyledons</taxon>
        <taxon>Gunneridae</taxon>
        <taxon>Pentapetalae</taxon>
        <taxon>rosids</taxon>
        <taxon>fabids</taxon>
        <taxon>Fabales</taxon>
        <taxon>Fabaceae</taxon>
        <taxon>Cercidoideae</taxon>
        <taxon>Cercideae</taxon>
        <taxon>Bauhiniinae</taxon>
        <taxon>Bauhinia</taxon>
    </lineage>
</organism>
<sequence>MKIDKVVKELEISIAGAIFMILTVYQQNHHADILLGNNFCRLYEPFIQVRGKIAFGHPEEGNVFVNKVTKAYMQEINKFLEKVCSENPLDPEKSKGLMRASIILENPKDVVKVKPMQYTPQDGEEFAKQIKELLEMKIIVPSKSPHMSPAFLVEKESEKKRGLKKMSRTRHYRL</sequence>
<evidence type="ECO:0000313" key="2">
    <source>
        <dbReference type="Proteomes" id="UP000828941"/>
    </source>
</evidence>
<evidence type="ECO:0000313" key="1">
    <source>
        <dbReference type="EMBL" id="KAI4353179.1"/>
    </source>
</evidence>
<name>A0ACB9PZ58_BAUVA</name>
<reference evidence="1 2" key="1">
    <citation type="journal article" date="2022" name="DNA Res.">
        <title>Chromosomal-level genome assembly of the orchid tree Bauhinia variegata (Leguminosae; Cercidoideae) supports the allotetraploid origin hypothesis of Bauhinia.</title>
        <authorList>
            <person name="Zhong Y."/>
            <person name="Chen Y."/>
            <person name="Zheng D."/>
            <person name="Pang J."/>
            <person name="Liu Y."/>
            <person name="Luo S."/>
            <person name="Meng S."/>
            <person name="Qian L."/>
            <person name="Wei D."/>
            <person name="Dai S."/>
            <person name="Zhou R."/>
        </authorList>
    </citation>
    <scope>NUCLEOTIDE SEQUENCE [LARGE SCALE GENOMIC DNA]</scope>
    <source>
        <strain evidence="1">BV-YZ2020</strain>
    </source>
</reference>
<comment type="caution">
    <text evidence="1">The sequence shown here is derived from an EMBL/GenBank/DDBJ whole genome shotgun (WGS) entry which is preliminary data.</text>
</comment>
<proteinExistence type="predicted"/>
<accession>A0ACB9PZ58</accession>
<gene>
    <name evidence="1" type="ORF">L6164_002147</name>
</gene>
<protein>
    <submittedName>
        <fullName evidence="1">Uncharacterized protein</fullName>
    </submittedName>
</protein>
<dbReference type="Proteomes" id="UP000828941">
    <property type="component" value="Chromosome 2"/>
</dbReference>
<dbReference type="EMBL" id="CM039427">
    <property type="protein sequence ID" value="KAI4353179.1"/>
    <property type="molecule type" value="Genomic_DNA"/>
</dbReference>
<keyword evidence="2" id="KW-1185">Reference proteome</keyword>